<dbReference type="EMBL" id="JBHUML010000002">
    <property type="protein sequence ID" value="MFD2705773.1"/>
    <property type="molecule type" value="Genomic_DNA"/>
</dbReference>
<reference evidence="9" key="1">
    <citation type="journal article" date="2019" name="Int. J. Syst. Evol. Microbiol.">
        <title>The Global Catalogue of Microorganisms (GCM) 10K type strain sequencing project: providing services to taxonomists for standard genome sequencing and annotation.</title>
        <authorList>
            <consortium name="The Broad Institute Genomics Platform"/>
            <consortium name="The Broad Institute Genome Sequencing Center for Infectious Disease"/>
            <person name="Wu L."/>
            <person name="Ma J."/>
        </authorList>
    </citation>
    <scope>NUCLEOTIDE SEQUENCE [LARGE SCALE GENOMIC DNA]</scope>
    <source>
        <strain evidence="9">KCTC 33792</strain>
    </source>
</reference>
<gene>
    <name evidence="8" type="ORF">ACFSUB_09840</name>
</gene>
<comment type="subcellular location">
    <subcellularLocation>
        <location evidence="1">Membrane</location>
        <topology evidence="1">Multi-pass membrane protein</topology>
    </subcellularLocation>
</comment>
<keyword evidence="3 6" id="KW-0812">Transmembrane</keyword>
<dbReference type="PANTHER" id="PTHR38459:SF1">
    <property type="entry name" value="PROPHAGE BACTOPRENOL-LINKED GLUCOSE TRANSLOCASE HOMOLOG"/>
    <property type="match status" value="1"/>
</dbReference>
<sequence>MIHFLNTVNLGKFIKFGLVGGLNTFIDFTIFFLLSYVGIPYALCQAISYSCGVVNSYLINRQWTFDLEDKKNKKEFFRFLVVNGGTLLLSILLLQLGYQYLGWALVFAKVIATLGGMGVNFIFSDRWVFRNKKER</sequence>
<dbReference type="PANTHER" id="PTHR38459">
    <property type="entry name" value="PROPHAGE BACTOPRENOL-LINKED GLUCOSE TRANSLOCASE HOMOLOG"/>
    <property type="match status" value="1"/>
</dbReference>
<keyword evidence="9" id="KW-1185">Reference proteome</keyword>
<dbReference type="RefSeq" id="WP_380713005.1">
    <property type="nucleotide sequence ID" value="NZ_JBHUML010000002.1"/>
</dbReference>
<keyword evidence="5 6" id="KW-0472">Membrane</keyword>
<evidence type="ECO:0000256" key="5">
    <source>
        <dbReference type="ARBA" id="ARBA00023136"/>
    </source>
</evidence>
<dbReference type="InterPro" id="IPR007267">
    <property type="entry name" value="GtrA_DPMS_TM"/>
</dbReference>
<proteinExistence type="inferred from homology"/>
<evidence type="ECO:0000256" key="3">
    <source>
        <dbReference type="ARBA" id="ARBA00022692"/>
    </source>
</evidence>
<dbReference type="InterPro" id="IPR051401">
    <property type="entry name" value="GtrA_CellWall_Glycosyl"/>
</dbReference>
<keyword evidence="4 6" id="KW-1133">Transmembrane helix</keyword>
<feature type="domain" description="GtrA/DPMS transmembrane" evidence="7">
    <location>
        <begin position="15"/>
        <end position="129"/>
    </location>
</feature>
<dbReference type="Pfam" id="PF04138">
    <property type="entry name" value="GtrA_DPMS_TM"/>
    <property type="match status" value="1"/>
</dbReference>
<feature type="transmembrane region" description="Helical" evidence="6">
    <location>
        <begin position="79"/>
        <end position="98"/>
    </location>
</feature>
<feature type="transmembrane region" description="Helical" evidence="6">
    <location>
        <begin position="39"/>
        <end position="58"/>
    </location>
</feature>
<feature type="transmembrane region" description="Helical" evidence="6">
    <location>
        <begin position="104"/>
        <end position="123"/>
    </location>
</feature>
<comment type="similarity">
    <text evidence="2">Belongs to the GtrA family.</text>
</comment>
<evidence type="ECO:0000313" key="8">
    <source>
        <dbReference type="EMBL" id="MFD2705773.1"/>
    </source>
</evidence>
<evidence type="ECO:0000256" key="6">
    <source>
        <dbReference type="SAM" id="Phobius"/>
    </source>
</evidence>
<name>A0ABW5T2I9_9BACI</name>
<feature type="transmembrane region" description="Helical" evidence="6">
    <location>
        <begin position="12"/>
        <end position="33"/>
    </location>
</feature>
<protein>
    <submittedName>
        <fullName evidence="8">GtrA family protein</fullName>
    </submittedName>
</protein>
<evidence type="ECO:0000259" key="7">
    <source>
        <dbReference type="Pfam" id="PF04138"/>
    </source>
</evidence>
<evidence type="ECO:0000256" key="4">
    <source>
        <dbReference type="ARBA" id="ARBA00022989"/>
    </source>
</evidence>
<evidence type="ECO:0000313" key="9">
    <source>
        <dbReference type="Proteomes" id="UP001597520"/>
    </source>
</evidence>
<organism evidence="8 9">
    <name type="scientific">Salibacterium lacus</name>
    <dbReference type="NCBI Taxonomy" id="1898109"/>
    <lineage>
        <taxon>Bacteria</taxon>
        <taxon>Bacillati</taxon>
        <taxon>Bacillota</taxon>
        <taxon>Bacilli</taxon>
        <taxon>Bacillales</taxon>
        <taxon>Bacillaceae</taxon>
    </lineage>
</organism>
<dbReference type="Proteomes" id="UP001597520">
    <property type="component" value="Unassembled WGS sequence"/>
</dbReference>
<accession>A0ABW5T2I9</accession>
<comment type="caution">
    <text evidence="8">The sequence shown here is derived from an EMBL/GenBank/DDBJ whole genome shotgun (WGS) entry which is preliminary data.</text>
</comment>
<evidence type="ECO:0000256" key="2">
    <source>
        <dbReference type="ARBA" id="ARBA00009399"/>
    </source>
</evidence>
<evidence type="ECO:0000256" key="1">
    <source>
        <dbReference type="ARBA" id="ARBA00004141"/>
    </source>
</evidence>